<dbReference type="Pfam" id="PF05402">
    <property type="entry name" value="PqqD"/>
    <property type="match status" value="1"/>
</dbReference>
<dbReference type="InterPro" id="IPR041881">
    <property type="entry name" value="PqqD_sf"/>
</dbReference>
<accession>A0AAW9QC47</accession>
<dbReference type="InterPro" id="IPR008792">
    <property type="entry name" value="PQQD"/>
</dbReference>
<dbReference type="NCBIfam" id="NF002535">
    <property type="entry name" value="PRK02079.1"/>
    <property type="match status" value="1"/>
</dbReference>
<comment type="subunit">
    <text evidence="2 4">Monomer. Interacts with PqqE.</text>
</comment>
<keyword evidence="3 4" id="KW-0884">PQQ biosynthesis</keyword>
<dbReference type="HAMAP" id="MF_00655">
    <property type="entry name" value="PQQ_syn_PqqD"/>
    <property type="match status" value="1"/>
</dbReference>
<comment type="function">
    <text evidence="4">Functions as a PqqA binding protein and presents PqqA to PqqE, in the pyrroloquinoline quinone (PQQ) biosynthetic pathway.</text>
</comment>
<evidence type="ECO:0000313" key="6">
    <source>
        <dbReference type="Proteomes" id="UP001336250"/>
    </source>
</evidence>
<reference evidence="5 6" key="1">
    <citation type="submission" date="2024-02" db="EMBL/GenBank/DDBJ databases">
        <title>Genome sequence of Aquincola sp. MAHUQ-54.</title>
        <authorList>
            <person name="Huq M.A."/>
        </authorList>
    </citation>
    <scope>NUCLEOTIDE SEQUENCE [LARGE SCALE GENOMIC DNA]</scope>
    <source>
        <strain evidence="5 6">MAHUQ-54</strain>
    </source>
</reference>
<evidence type="ECO:0000313" key="5">
    <source>
        <dbReference type="EMBL" id="MEF7612987.1"/>
    </source>
</evidence>
<dbReference type="EMBL" id="JAZIBG010000009">
    <property type="protein sequence ID" value="MEF7612987.1"/>
    <property type="molecule type" value="Genomic_DNA"/>
</dbReference>
<evidence type="ECO:0000256" key="3">
    <source>
        <dbReference type="ARBA" id="ARBA00022905"/>
    </source>
</evidence>
<name>A0AAW9QC47_9BURK</name>
<dbReference type="NCBIfam" id="TIGR03859">
    <property type="entry name" value="PQQ_PqqD"/>
    <property type="match status" value="1"/>
</dbReference>
<gene>
    <name evidence="4 5" type="primary">pqqD</name>
    <name evidence="5" type="ORF">V4F39_03620</name>
</gene>
<comment type="caution">
    <text evidence="5">The sequence shown here is derived from an EMBL/GenBank/DDBJ whole genome shotgun (WGS) entry which is preliminary data.</text>
</comment>
<dbReference type="GO" id="GO:0048038">
    <property type="term" value="F:quinone binding"/>
    <property type="evidence" value="ECO:0007669"/>
    <property type="project" value="InterPro"/>
</dbReference>
<dbReference type="Gene3D" id="1.10.10.1150">
    <property type="entry name" value="Coenzyme PQQ synthesis protein D (PqqD)"/>
    <property type="match status" value="1"/>
</dbReference>
<evidence type="ECO:0000256" key="4">
    <source>
        <dbReference type="HAMAP-Rule" id="MF_00655"/>
    </source>
</evidence>
<organism evidence="5 6">
    <name type="scientific">Aquincola agrisoli</name>
    <dbReference type="NCBI Taxonomy" id="3119538"/>
    <lineage>
        <taxon>Bacteria</taxon>
        <taxon>Pseudomonadati</taxon>
        <taxon>Pseudomonadota</taxon>
        <taxon>Betaproteobacteria</taxon>
        <taxon>Burkholderiales</taxon>
        <taxon>Sphaerotilaceae</taxon>
        <taxon>Aquincola</taxon>
    </lineage>
</organism>
<dbReference type="Proteomes" id="UP001336250">
    <property type="component" value="Unassembled WGS sequence"/>
</dbReference>
<evidence type="ECO:0000256" key="1">
    <source>
        <dbReference type="ARBA" id="ARBA00004886"/>
    </source>
</evidence>
<comment type="pathway">
    <text evidence="1 4">Cofactor biosynthesis; pyrroloquinoline quinone biosynthesis.</text>
</comment>
<sequence>MTAAVTPTTRPRIGAGFRLQWEPAQDCHVLLYPEGMVKLNQSAGEILKRCDGERDIEAIVVDLETAFNAQGLQPDVVAFVEMAGKQRWLAWE</sequence>
<evidence type="ECO:0000256" key="2">
    <source>
        <dbReference type="ARBA" id="ARBA00011741"/>
    </source>
</evidence>
<dbReference type="GO" id="GO:0018189">
    <property type="term" value="P:pyrroloquinoline quinone biosynthetic process"/>
    <property type="evidence" value="ECO:0007669"/>
    <property type="project" value="UniProtKB-UniRule"/>
</dbReference>
<keyword evidence="6" id="KW-1185">Reference proteome</keyword>
<dbReference type="InterPro" id="IPR022479">
    <property type="entry name" value="PqqD_bac"/>
</dbReference>
<protein>
    <recommendedName>
        <fullName evidence="4">PqqA binding protein</fullName>
    </recommendedName>
    <alternativeName>
        <fullName evidence="4">Coenzyme PQQ synthesis protein D</fullName>
    </alternativeName>
    <alternativeName>
        <fullName evidence="4">Pyrroloquinoline quinone biosynthesis protein D</fullName>
    </alternativeName>
</protein>
<dbReference type="AlphaFoldDB" id="A0AAW9QC47"/>
<proteinExistence type="inferred from homology"/>
<comment type="similarity">
    <text evidence="4">Belongs to the PqqD family.</text>
</comment>